<evidence type="ECO:0000313" key="1">
    <source>
        <dbReference type="EMBL" id="MDC7718787.1"/>
    </source>
</evidence>
<evidence type="ECO:0000313" key="2">
    <source>
        <dbReference type="Proteomes" id="UP001219956"/>
    </source>
</evidence>
<reference evidence="1 2" key="1">
    <citation type="submission" date="2023-01" db="EMBL/GenBank/DDBJ databases">
        <title>Novel species of the genus Vogesella isolated from rivers.</title>
        <authorList>
            <person name="Lu H."/>
        </authorList>
    </citation>
    <scope>NUCLEOTIDE SEQUENCE [LARGE SCALE GENOMIC DNA]</scope>
    <source>
        <strain evidence="1 2">DC21W</strain>
    </source>
</reference>
<sequence>MSQQMAPLSARIPADLYTWLAALQLDGATTTSDKLRILLGQLKKEEDILADPAQAHVWLGERLYPLRQALNRIELQSGQHSDALTLLLQHSTQLMALLLASQPHTQAQATELEAQLVSHTLRMAELLLRQGLGPQHASYDPDVIHQGIGGIVALAALYPTPRSET</sequence>
<dbReference type="EMBL" id="JAQQLF010000025">
    <property type="protein sequence ID" value="MDC7718787.1"/>
    <property type="molecule type" value="Genomic_DNA"/>
</dbReference>
<dbReference type="RefSeq" id="WP_272753009.1">
    <property type="nucleotide sequence ID" value="NZ_JAQQLF010000025.1"/>
</dbReference>
<proteinExistence type="predicted"/>
<organism evidence="1 2">
    <name type="scientific">Vogesella aquatica</name>
    <dbReference type="NCBI Taxonomy" id="2984206"/>
    <lineage>
        <taxon>Bacteria</taxon>
        <taxon>Pseudomonadati</taxon>
        <taxon>Pseudomonadota</taxon>
        <taxon>Betaproteobacteria</taxon>
        <taxon>Neisseriales</taxon>
        <taxon>Chromobacteriaceae</taxon>
        <taxon>Vogesella</taxon>
    </lineage>
</organism>
<gene>
    <name evidence="1" type="ORF">PQU95_16425</name>
</gene>
<dbReference type="Proteomes" id="UP001219956">
    <property type="component" value="Unassembled WGS sequence"/>
</dbReference>
<name>A0ABT5J2A1_9NEIS</name>
<protein>
    <submittedName>
        <fullName evidence="1">Uncharacterized protein</fullName>
    </submittedName>
</protein>
<comment type="caution">
    <text evidence="1">The sequence shown here is derived from an EMBL/GenBank/DDBJ whole genome shotgun (WGS) entry which is preliminary data.</text>
</comment>
<keyword evidence="2" id="KW-1185">Reference proteome</keyword>
<accession>A0ABT5J2A1</accession>